<evidence type="ECO:0000256" key="1">
    <source>
        <dbReference type="SAM" id="MobiDB-lite"/>
    </source>
</evidence>
<dbReference type="GeneID" id="68108368"/>
<accession>A0A6A5BS33</accession>
<dbReference type="VEuPathDB" id="AmoebaDB:NfTy_049090"/>
<dbReference type="VEuPathDB" id="AmoebaDB:FDP41_001150"/>
<dbReference type="Proteomes" id="UP000444721">
    <property type="component" value="Unassembled WGS sequence"/>
</dbReference>
<evidence type="ECO:0000313" key="3">
    <source>
        <dbReference type="Proteomes" id="UP000444721"/>
    </source>
</evidence>
<gene>
    <name evidence="2" type="ORF">FDP41_001150</name>
</gene>
<dbReference type="RefSeq" id="XP_044564710.1">
    <property type="nucleotide sequence ID" value="XM_044701915.1"/>
</dbReference>
<proteinExistence type="predicted"/>
<sequence>MQDEDDLLLGAVEEEAMAQHLGFTDDFDHHQGNGGSSSSSVGGSSIHIPTAVNGALMNNPLSSVTPTTANHHLMLGVPTTTNNGHLPQAPTSSAASHLIPSAASGAAFLHPLLGMSLTPLGMHPYVPLHPTIPQMPLPNGIPQPLLGLTSPASSQLLSSPLAFGHRVLPPTEEPTEEEQEVYEVYDDDKQDPTEFPTLAQEDVTNEQRLDEILSGVPISEEQERMKYYMAHGVKYPFVAQWRNPLIHSIRENVIVKHVVTFNQYFGVVVIVEPLYVGADKKKKKTTVTDLRRTGFYVHAADLYGMKKKSVIGRLLDDHRKYRQRCILVNETKALYESQDVQMLKTKCEAKIPKINEITNLLSNMTQRLKSSEDPELVTVVNRYESHGGNPPQKINKKIDVAKALEIDDINERITNLCPPGTGSINDLPTLVRYATTCLKFPFEAKVTSLYSFLNDQQVEFTVLLNSVNYRCKQGIIFKGSILSGRLEPIDQRFKVHTQTDDDDDSGAEDGPTNRKKRKMSSHTSLDSFNGQSVKVECSRLRFEDPKSVNFKILLDYQTWFCQSTLFDEKKVDDQWNNLRFYLQFVE</sequence>
<comment type="caution">
    <text evidence="2">The sequence shown here is derived from an EMBL/GenBank/DDBJ whole genome shotgun (WGS) entry which is preliminary data.</text>
</comment>
<dbReference type="OrthoDB" id="10293276at2759"/>
<organism evidence="2 3">
    <name type="scientific">Naegleria fowleri</name>
    <name type="common">Brain eating amoeba</name>
    <dbReference type="NCBI Taxonomy" id="5763"/>
    <lineage>
        <taxon>Eukaryota</taxon>
        <taxon>Discoba</taxon>
        <taxon>Heterolobosea</taxon>
        <taxon>Tetramitia</taxon>
        <taxon>Eutetramitia</taxon>
        <taxon>Vahlkampfiidae</taxon>
        <taxon>Naegleria</taxon>
    </lineage>
</organism>
<reference evidence="2 3" key="1">
    <citation type="journal article" date="2019" name="Sci. Rep.">
        <title>Nanopore sequencing improves the draft genome of the human pathogenic amoeba Naegleria fowleri.</title>
        <authorList>
            <person name="Liechti N."/>
            <person name="Schurch N."/>
            <person name="Bruggmann R."/>
            <person name="Wittwer M."/>
        </authorList>
    </citation>
    <scope>NUCLEOTIDE SEQUENCE [LARGE SCALE GENOMIC DNA]</scope>
    <source>
        <strain evidence="2 3">ATCC 30894</strain>
    </source>
</reference>
<dbReference type="AlphaFoldDB" id="A0A6A5BS33"/>
<dbReference type="VEuPathDB" id="AmoebaDB:NF0018980"/>
<keyword evidence="3" id="KW-1185">Reference proteome</keyword>
<protein>
    <submittedName>
        <fullName evidence="2">Uncharacterized protein</fullName>
    </submittedName>
</protein>
<dbReference type="EMBL" id="VFQX01000022">
    <property type="protein sequence ID" value="KAF0979997.1"/>
    <property type="molecule type" value="Genomic_DNA"/>
</dbReference>
<evidence type="ECO:0000313" key="2">
    <source>
        <dbReference type="EMBL" id="KAF0979997.1"/>
    </source>
</evidence>
<name>A0A6A5BS33_NAEFO</name>
<feature type="region of interest" description="Disordered" evidence="1">
    <location>
        <begin position="495"/>
        <end position="527"/>
    </location>
</feature>
<feature type="compositionally biased region" description="Low complexity" evidence="1">
    <location>
        <begin position="36"/>
        <end position="45"/>
    </location>
</feature>
<feature type="region of interest" description="Disordered" evidence="1">
    <location>
        <begin position="24"/>
        <end position="45"/>
    </location>
</feature>